<evidence type="ECO:0000313" key="3">
    <source>
        <dbReference type="EMBL" id="CEA15429.1"/>
    </source>
</evidence>
<dbReference type="KEGG" id="pbt:ING2E5B_0662"/>
<sequence>MKESTKLFIDVYNKLDKFLDPESNNNNYRSFSAKVDNSNNRVVRQYRKTLKSLGDLRNAIIHNHINDGKPIADPHIKTVELLNDIYNEVTKPKTVYDLFKKEVQGVNLEDPLKDLLLNINESSFSQFPVYDDKDKIIEIINTNTIARWLSAQLDDNGDLLILDTKVKNLIPFIEYSNNYKFIRRDATIYHAYDMFIDCIDNSKRNLDAVFVTHSGSESESILGLITVDDFAGKIDFNINWEL</sequence>
<dbReference type="AlphaFoldDB" id="A0A098BXN6"/>
<evidence type="ECO:0000256" key="1">
    <source>
        <dbReference type="PROSITE-ProRule" id="PRU00703"/>
    </source>
</evidence>
<organism evidence="3 4">
    <name type="scientific">Fermentimonas caenicola</name>
    <dbReference type="NCBI Taxonomy" id="1562970"/>
    <lineage>
        <taxon>Bacteria</taxon>
        <taxon>Pseudomonadati</taxon>
        <taxon>Bacteroidota</taxon>
        <taxon>Bacteroidia</taxon>
        <taxon>Bacteroidales</taxon>
        <taxon>Dysgonomonadaceae</taxon>
        <taxon>Fermentimonas</taxon>
    </lineage>
</organism>
<dbReference type="HOGENOM" id="CLU_099771_0_0_10"/>
<dbReference type="EMBL" id="LN515532">
    <property type="protein sequence ID" value="CEA15429.1"/>
    <property type="molecule type" value="Genomic_DNA"/>
</dbReference>
<evidence type="ECO:0000313" key="4">
    <source>
        <dbReference type="Proteomes" id="UP000032417"/>
    </source>
</evidence>
<name>A0A098BXN6_9BACT</name>
<keyword evidence="1" id="KW-0129">CBS domain</keyword>
<gene>
    <name evidence="3" type="ORF">ING2E5B_0662</name>
</gene>
<dbReference type="PROSITE" id="PS51371">
    <property type="entry name" value="CBS"/>
    <property type="match status" value="1"/>
</dbReference>
<dbReference type="OrthoDB" id="49104at2"/>
<dbReference type="InterPro" id="IPR046342">
    <property type="entry name" value="CBS_dom_sf"/>
</dbReference>
<dbReference type="Pfam" id="PF00571">
    <property type="entry name" value="CBS"/>
    <property type="match status" value="1"/>
</dbReference>
<dbReference type="STRING" id="1562970.ING2E5B_0662"/>
<dbReference type="SUPFAM" id="SSF54631">
    <property type="entry name" value="CBS-domain pair"/>
    <property type="match status" value="1"/>
</dbReference>
<protein>
    <recommendedName>
        <fullName evidence="2">CBS domain-containing protein</fullName>
    </recommendedName>
</protein>
<proteinExistence type="predicted"/>
<reference evidence="3 4" key="1">
    <citation type="submission" date="2014-08" db="EMBL/GenBank/DDBJ databases">
        <authorList>
            <person name="Wibberg D."/>
        </authorList>
    </citation>
    <scope>NUCLEOTIDE SEQUENCE [LARGE SCALE GENOMIC DNA]</scope>
    <source>
        <strain evidence="4">ING2-E5B</strain>
    </source>
</reference>
<keyword evidence="4" id="KW-1185">Reference proteome</keyword>
<feature type="domain" description="CBS" evidence="2">
    <location>
        <begin position="99"/>
        <end position="159"/>
    </location>
</feature>
<dbReference type="Gene3D" id="3.10.580.10">
    <property type="entry name" value="CBS-domain"/>
    <property type="match status" value="1"/>
</dbReference>
<evidence type="ECO:0000259" key="2">
    <source>
        <dbReference type="PROSITE" id="PS51371"/>
    </source>
</evidence>
<dbReference type="InterPro" id="IPR000644">
    <property type="entry name" value="CBS_dom"/>
</dbReference>
<dbReference type="Proteomes" id="UP000032417">
    <property type="component" value="Chromosome 1"/>
</dbReference>
<accession>A0A098BXN6</accession>